<gene>
    <name evidence="2" type="ORF">DBR06_SOUSAS21710042</name>
</gene>
<proteinExistence type="predicted"/>
<feature type="domain" description="HTH psq-type" evidence="1">
    <location>
        <begin position="21"/>
        <end position="64"/>
    </location>
</feature>
<evidence type="ECO:0000313" key="2">
    <source>
        <dbReference type="EMBL" id="TEA35612.1"/>
    </source>
</evidence>
<dbReference type="EMBL" id="QWLN02007251">
    <property type="protein sequence ID" value="TEA35612.1"/>
    <property type="molecule type" value="Genomic_DNA"/>
</dbReference>
<dbReference type="Proteomes" id="UP000295264">
    <property type="component" value="Unassembled WGS sequence"/>
</dbReference>
<feature type="non-terminal residue" evidence="2">
    <location>
        <position position="69"/>
    </location>
</feature>
<reference evidence="2 3" key="1">
    <citation type="journal article" date="2018" name="Genomics">
        <title>Molecular footprints of inshore aquatic adaptation in Indo-Pacific humpback dolphin (Sousa chinensis).</title>
        <authorList>
            <person name="Ming Y."/>
            <person name="Jian J."/>
            <person name="Yu F."/>
            <person name="Yu X."/>
            <person name="Wang J."/>
            <person name="Liu W."/>
        </authorList>
    </citation>
    <scope>NUCLEOTIDE SEQUENCE [LARGE SCALE GENOMIC DNA]</scope>
    <source>
        <strain evidence="2">MY-2018</strain>
        <tissue evidence="2">Skin</tissue>
    </source>
</reference>
<dbReference type="Pfam" id="PF04218">
    <property type="entry name" value="CENP-B_N"/>
    <property type="match status" value="1"/>
</dbReference>
<dbReference type="GO" id="GO:0003677">
    <property type="term" value="F:DNA binding"/>
    <property type="evidence" value="ECO:0007669"/>
    <property type="project" value="InterPro"/>
</dbReference>
<dbReference type="InterPro" id="IPR009057">
    <property type="entry name" value="Homeodomain-like_sf"/>
</dbReference>
<dbReference type="InterPro" id="IPR007889">
    <property type="entry name" value="HTH_Psq"/>
</dbReference>
<comment type="caution">
    <text evidence="2">The sequence shown here is derived from an EMBL/GenBank/DDBJ whole genome shotgun (WGS) entry which is preliminary data.</text>
</comment>
<accession>A0A484GIX8</accession>
<evidence type="ECO:0000313" key="3">
    <source>
        <dbReference type="Proteomes" id="UP000295264"/>
    </source>
</evidence>
<keyword evidence="3" id="KW-1185">Reference proteome</keyword>
<feature type="non-terminal residue" evidence="2">
    <location>
        <position position="1"/>
    </location>
</feature>
<dbReference type="AlphaFoldDB" id="A0A484GIX8"/>
<dbReference type="Gene3D" id="1.10.10.60">
    <property type="entry name" value="Homeodomain-like"/>
    <property type="match status" value="1"/>
</dbReference>
<evidence type="ECO:0000259" key="1">
    <source>
        <dbReference type="Pfam" id="PF04218"/>
    </source>
</evidence>
<sequence length="69" mass="7676">SGSKRKSSGDVAGTVKKGHAITMETKVKVIKRVERGKKMLDIAHSYNMNHSIVVTNLQNKDKIMEHVKS</sequence>
<dbReference type="SUPFAM" id="SSF46689">
    <property type="entry name" value="Homeodomain-like"/>
    <property type="match status" value="1"/>
</dbReference>
<name>A0A484GIX8_SOUCH</name>
<organism evidence="2 3">
    <name type="scientific">Sousa chinensis</name>
    <name type="common">Indo-pacific humpbacked dolphin</name>
    <name type="synonym">Steno chinensis</name>
    <dbReference type="NCBI Taxonomy" id="103600"/>
    <lineage>
        <taxon>Eukaryota</taxon>
        <taxon>Metazoa</taxon>
        <taxon>Chordata</taxon>
        <taxon>Craniata</taxon>
        <taxon>Vertebrata</taxon>
        <taxon>Euteleostomi</taxon>
        <taxon>Mammalia</taxon>
        <taxon>Eutheria</taxon>
        <taxon>Laurasiatheria</taxon>
        <taxon>Artiodactyla</taxon>
        <taxon>Whippomorpha</taxon>
        <taxon>Cetacea</taxon>
        <taxon>Odontoceti</taxon>
        <taxon>Delphinidae</taxon>
        <taxon>Sousa</taxon>
    </lineage>
</organism>
<protein>
    <recommendedName>
        <fullName evidence="1">HTH psq-type domain-containing protein</fullName>
    </recommendedName>
</protein>